<dbReference type="Proteomes" id="UP000294555">
    <property type="component" value="Unassembled WGS sequence"/>
</dbReference>
<organism evidence="1 2">
    <name type="scientific">Sodalis ligni</name>
    <dbReference type="NCBI Taxonomy" id="2697027"/>
    <lineage>
        <taxon>Bacteria</taxon>
        <taxon>Pseudomonadati</taxon>
        <taxon>Pseudomonadota</taxon>
        <taxon>Gammaproteobacteria</taxon>
        <taxon>Enterobacterales</taxon>
        <taxon>Bruguierivoracaceae</taxon>
        <taxon>Sodalis</taxon>
    </lineage>
</organism>
<gene>
    <name evidence="1" type="ORF">EZJ58_0362</name>
</gene>
<comment type="caution">
    <text evidence="1">The sequence shown here is derived from an EMBL/GenBank/DDBJ whole genome shotgun (WGS) entry which is preliminary data.</text>
</comment>
<protein>
    <submittedName>
        <fullName evidence="1">Uncharacterized protein</fullName>
    </submittedName>
</protein>
<dbReference type="EMBL" id="SJOI01000001">
    <property type="protein sequence ID" value="TCL02349.1"/>
    <property type="molecule type" value="Genomic_DNA"/>
</dbReference>
<accession>A0A4R1N757</accession>
<dbReference type="RefSeq" id="WP_132921308.1">
    <property type="nucleotide sequence ID" value="NZ_SJOI01000001.1"/>
</dbReference>
<evidence type="ECO:0000313" key="1">
    <source>
        <dbReference type="EMBL" id="TCL02349.1"/>
    </source>
</evidence>
<proteinExistence type="predicted"/>
<keyword evidence="2" id="KW-1185">Reference proteome</keyword>
<sequence>MGENFQEAPLPIGSVFRRNDHVILLSKPVGEPRKRYRISVRISSIHDGIYQGFITSVENADDHERPGDFFHPEERISFEKRHIQGIAAHSAVNASSAG</sequence>
<name>A0A4R1N757_9GAMM</name>
<reference evidence="1 2" key="1">
    <citation type="submission" date="2019-02" db="EMBL/GenBank/DDBJ databases">
        <title>Investigation of anaerobic lignin degradation for improved lignocellulosic biofuels.</title>
        <authorList>
            <person name="Deangelis K."/>
        </authorList>
    </citation>
    <scope>NUCLEOTIDE SEQUENCE [LARGE SCALE GENOMIC DNA]</scope>
    <source>
        <strain evidence="1 2">159R</strain>
    </source>
</reference>
<dbReference type="AlphaFoldDB" id="A0A4R1N757"/>
<evidence type="ECO:0000313" key="2">
    <source>
        <dbReference type="Proteomes" id="UP000294555"/>
    </source>
</evidence>